<dbReference type="RefSeq" id="XP_040786556.1">
    <property type="nucleotide sequence ID" value="XM_040933858.1"/>
</dbReference>
<keyword evidence="3" id="KW-0732">Signal</keyword>
<evidence type="ECO:0008006" key="6">
    <source>
        <dbReference type="Google" id="ProtNLM"/>
    </source>
</evidence>
<gene>
    <name evidence="4" type="ORF">K460DRAFT_368862</name>
</gene>
<feature type="chain" id="PRO_5040371667" description="Mid2 domain-containing protein" evidence="3">
    <location>
        <begin position="31"/>
        <end position="282"/>
    </location>
</feature>
<dbReference type="OrthoDB" id="5215637at2759"/>
<evidence type="ECO:0000256" key="1">
    <source>
        <dbReference type="SAM" id="MobiDB-lite"/>
    </source>
</evidence>
<keyword evidence="2" id="KW-1133">Transmembrane helix</keyword>
<feature type="compositionally biased region" description="Low complexity" evidence="1">
    <location>
        <begin position="162"/>
        <end position="191"/>
    </location>
</feature>
<comment type="caution">
    <text evidence="4">The sequence shown here is derived from an EMBL/GenBank/DDBJ whole genome shotgun (WGS) entry which is preliminary data.</text>
</comment>
<name>A0A9P4GDN2_9PLEO</name>
<reference evidence="4" key="1">
    <citation type="submission" date="2020-01" db="EMBL/GenBank/DDBJ databases">
        <authorList>
            <consortium name="DOE Joint Genome Institute"/>
            <person name="Haridas S."/>
            <person name="Albert R."/>
            <person name="Binder M."/>
            <person name="Bloem J."/>
            <person name="Labutti K."/>
            <person name="Salamov A."/>
            <person name="Andreopoulos B."/>
            <person name="Baker S.E."/>
            <person name="Barry K."/>
            <person name="Bills G."/>
            <person name="Bluhm B.H."/>
            <person name="Cannon C."/>
            <person name="Castanera R."/>
            <person name="Culley D.E."/>
            <person name="Daum C."/>
            <person name="Ezra D."/>
            <person name="Gonzalez J.B."/>
            <person name="Henrissat B."/>
            <person name="Kuo A."/>
            <person name="Liang C."/>
            <person name="Lipzen A."/>
            <person name="Lutzoni F."/>
            <person name="Magnuson J."/>
            <person name="Mondo S."/>
            <person name="Nolan M."/>
            <person name="Ohm R."/>
            <person name="Pangilinan J."/>
            <person name="Park H.-J."/>
            <person name="Ramirez L."/>
            <person name="Alfaro M."/>
            <person name="Sun H."/>
            <person name="Tritt A."/>
            <person name="Yoshinaga Y."/>
            <person name="Zwiers L.-H."/>
            <person name="Turgeon B.G."/>
            <person name="Goodwin S.B."/>
            <person name="Spatafora J.W."/>
            <person name="Crous P.W."/>
            <person name="Grigoriev I.V."/>
        </authorList>
    </citation>
    <scope>NUCLEOTIDE SEQUENCE</scope>
    <source>
        <strain evidence="4">CBS 394.84</strain>
    </source>
</reference>
<dbReference type="GeneID" id="63851109"/>
<keyword evidence="2" id="KW-0472">Membrane</keyword>
<evidence type="ECO:0000256" key="3">
    <source>
        <dbReference type="SAM" id="SignalP"/>
    </source>
</evidence>
<keyword evidence="5" id="KW-1185">Reference proteome</keyword>
<evidence type="ECO:0000313" key="4">
    <source>
        <dbReference type="EMBL" id="KAF1843993.1"/>
    </source>
</evidence>
<keyword evidence="2" id="KW-0812">Transmembrane</keyword>
<evidence type="ECO:0000256" key="2">
    <source>
        <dbReference type="SAM" id="Phobius"/>
    </source>
</evidence>
<feature type="signal peptide" evidence="3">
    <location>
        <begin position="1"/>
        <end position="30"/>
    </location>
</feature>
<dbReference type="AlphaFoldDB" id="A0A9P4GDN2"/>
<dbReference type="Proteomes" id="UP000800039">
    <property type="component" value="Unassembled WGS sequence"/>
</dbReference>
<feature type="region of interest" description="Disordered" evidence="1">
    <location>
        <begin position="158"/>
        <end position="195"/>
    </location>
</feature>
<organism evidence="4 5">
    <name type="scientific">Cucurbitaria berberidis CBS 394.84</name>
    <dbReference type="NCBI Taxonomy" id="1168544"/>
    <lineage>
        <taxon>Eukaryota</taxon>
        <taxon>Fungi</taxon>
        <taxon>Dikarya</taxon>
        <taxon>Ascomycota</taxon>
        <taxon>Pezizomycotina</taxon>
        <taxon>Dothideomycetes</taxon>
        <taxon>Pleosporomycetidae</taxon>
        <taxon>Pleosporales</taxon>
        <taxon>Pleosporineae</taxon>
        <taxon>Cucurbitariaceae</taxon>
        <taxon>Cucurbitaria</taxon>
    </lineage>
</organism>
<evidence type="ECO:0000313" key="5">
    <source>
        <dbReference type="Proteomes" id="UP000800039"/>
    </source>
</evidence>
<dbReference type="EMBL" id="ML976617">
    <property type="protein sequence ID" value="KAF1843993.1"/>
    <property type="molecule type" value="Genomic_DNA"/>
</dbReference>
<feature type="transmembrane region" description="Helical" evidence="2">
    <location>
        <begin position="202"/>
        <end position="223"/>
    </location>
</feature>
<feature type="region of interest" description="Disordered" evidence="1">
    <location>
        <begin position="261"/>
        <end position="282"/>
    </location>
</feature>
<accession>A0A9P4GDN2</accession>
<sequence>MSSSSARTKFRSALVAGSLLTLSYTPQCFAATDSRACYDSKNNIVSHQPCVAPGTKAVSHCCSTIDTCLGDTLCLSQFGTLYVGSCTIKDWSGGNQGRGDCPKYCSTQGLDIGLCNFTSQGWEFCCGALKGIDECCAGQRFTIQNTTNQYLQQRVWNNANGSESPSPSTSSAAAASSSSSSSLTSSSTNSSQCPAPASNSSMGALIGLGVGLGIPLLIALALLSWENRKRRHAEAQAQLTHHSAQYQVHEVGAGNVKSELASHEPVHELASEREGHEQRWRS</sequence>
<protein>
    <recommendedName>
        <fullName evidence="6">Mid2 domain-containing protein</fullName>
    </recommendedName>
</protein>
<proteinExistence type="predicted"/>